<protein>
    <submittedName>
        <fullName evidence="1">Uncharacterized protein</fullName>
    </submittedName>
</protein>
<keyword evidence="2" id="KW-1185">Reference proteome</keyword>
<reference evidence="1" key="1">
    <citation type="submission" date="2023-10" db="EMBL/GenBank/DDBJ databases">
        <authorList>
            <person name="Chen Y."/>
            <person name="Shah S."/>
            <person name="Dougan E. K."/>
            <person name="Thang M."/>
            <person name="Chan C."/>
        </authorList>
    </citation>
    <scope>NUCLEOTIDE SEQUENCE [LARGE SCALE GENOMIC DNA]</scope>
</reference>
<organism evidence="1 2">
    <name type="scientific">Prorocentrum cordatum</name>
    <dbReference type="NCBI Taxonomy" id="2364126"/>
    <lineage>
        <taxon>Eukaryota</taxon>
        <taxon>Sar</taxon>
        <taxon>Alveolata</taxon>
        <taxon>Dinophyceae</taxon>
        <taxon>Prorocentrales</taxon>
        <taxon>Prorocentraceae</taxon>
        <taxon>Prorocentrum</taxon>
    </lineage>
</organism>
<proteinExistence type="predicted"/>
<name>A0ABN9R663_9DINO</name>
<gene>
    <name evidence="1" type="ORF">PCOR1329_LOCUS17966</name>
</gene>
<comment type="caution">
    <text evidence="1">The sequence shown here is derived from an EMBL/GenBank/DDBJ whole genome shotgun (WGS) entry which is preliminary data.</text>
</comment>
<evidence type="ECO:0000313" key="2">
    <source>
        <dbReference type="Proteomes" id="UP001189429"/>
    </source>
</evidence>
<dbReference type="EMBL" id="CAUYUJ010005607">
    <property type="protein sequence ID" value="CAK0814320.1"/>
    <property type="molecule type" value="Genomic_DNA"/>
</dbReference>
<sequence>DLGDALGLNADDVRRAALDEHAAARFRRVAGEARAQAVGHARALFDLDALLKVLMAELGSFSADSAPNSLPRTFLDWAASRLKEKHVVVDEDTCSRVEVGEPLALAILEDLFLDRPPPPTDEVYRGHRLRELFLPR</sequence>
<dbReference type="Proteomes" id="UP001189429">
    <property type="component" value="Unassembled WGS sequence"/>
</dbReference>
<evidence type="ECO:0000313" key="1">
    <source>
        <dbReference type="EMBL" id="CAK0814320.1"/>
    </source>
</evidence>
<feature type="non-terminal residue" evidence="1">
    <location>
        <position position="1"/>
    </location>
</feature>
<accession>A0ABN9R663</accession>